<dbReference type="Proteomes" id="UP000030764">
    <property type="component" value="Unassembled WGS sequence"/>
</dbReference>
<name>A0A085N180_9BILA</name>
<dbReference type="EMBL" id="KL367578">
    <property type="protein sequence ID" value="KFD63226.1"/>
    <property type="molecule type" value="Genomic_DNA"/>
</dbReference>
<evidence type="ECO:0000313" key="3">
    <source>
        <dbReference type="EMBL" id="KFD63226.1"/>
    </source>
</evidence>
<feature type="signal peptide" evidence="1">
    <location>
        <begin position="1"/>
        <end position="20"/>
    </location>
</feature>
<dbReference type="EMBL" id="KL363307">
    <property type="protein sequence ID" value="KFD48006.1"/>
    <property type="molecule type" value="Genomic_DNA"/>
</dbReference>
<reference evidence="3 4" key="1">
    <citation type="journal article" date="2014" name="Nat. Genet.">
        <title>Genome and transcriptome of the porcine whipworm Trichuris suis.</title>
        <authorList>
            <person name="Jex A.R."/>
            <person name="Nejsum P."/>
            <person name="Schwarz E.M."/>
            <person name="Hu L."/>
            <person name="Young N.D."/>
            <person name="Hall R.S."/>
            <person name="Korhonen P.K."/>
            <person name="Liao S."/>
            <person name="Thamsborg S."/>
            <person name="Xia J."/>
            <person name="Xu P."/>
            <person name="Wang S."/>
            <person name="Scheerlinck J.P."/>
            <person name="Hofmann A."/>
            <person name="Sternberg P.W."/>
            <person name="Wang J."/>
            <person name="Gasser R.B."/>
        </authorList>
    </citation>
    <scope>NUCLEOTIDE SEQUENCE [LARGE SCALE GENOMIC DNA]</scope>
    <source>
        <strain evidence="3">DCEP-RM93F</strain>
        <strain evidence="2">DCEP-RM93M</strain>
    </source>
</reference>
<proteinExistence type="predicted"/>
<sequence length="101" mass="11998">MLLFTITVLMGAVVCDTVTSDGVNTTPDISMLRPRPYLHLYNNQPYEYPNSPNRFYGGRPPNGRTLPYRQNHGNRYPFTRLQYRNPNYGWPTNRYQMRYPY</sequence>
<dbReference type="AlphaFoldDB" id="A0A085N180"/>
<keyword evidence="4" id="KW-1185">Reference proteome</keyword>
<dbReference type="Proteomes" id="UP000030758">
    <property type="component" value="Unassembled WGS sequence"/>
</dbReference>
<organism evidence="3">
    <name type="scientific">Trichuris suis</name>
    <name type="common">pig whipworm</name>
    <dbReference type="NCBI Taxonomy" id="68888"/>
    <lineage>
        <taxon>Eukaryota</taxon>
        <taxon>Metazoa</taxon>
        <taxon>Ecdysozoa</taxon>
        <taxon>Nematoda</taxon>
        <taxon>Enoplea</taxon>
        <taxon>Dorylaimia</taxon>
        <taxon>Trichinellida</taxon>
        <taxon>Trichuridae</taxon>
        <taxon>Trichuris</taxon>
    </lineage>
</organism>
<evidence type="ECO:0000313" key="2">
    <source>
        <dbReference type="EMBL" id="KFD48006.1"/>
    </source>
</evidence>
<feature type="chain" id="PRO_5007379521" evidence="1">
    <location>
        <begin position="21"/>
        <end position="101"/>
    </location>
</feature>
<evidence type="ECO:0000256" key="1">
    <source>
        <dbReference type="SAM" id="SignalP"/>
    </source>
</evidence>
<keyword evidence="1" id="KW-0732">Signal</keyword>
<evidence type="ECO:0000313" key="4">
    <source>
        <dbReference type="Proteomes" id="UP000030764"/>
    </source>
</evidence>
<protein>
    <submittedName>
        <fullName evidence="3">Uncharacterized protein</fullName>
    </submittedName>
</protein>
<gene>
    <name evidence="2" type="ORF">M513_11134</name>
    <name evidence="3" type="ORF">M514_11134</name>
</gene>
<accession>A0A085N180</accession>